<keyword evidence="5 7" id="KW-0521">NADP</keyword>
<evidence type="ECO:0000256" key="2">
    <source>
        <dbReference type="ARBA" id="ARBA00022490"/>
    </source>
</evidence>
<dbReference type="InterPro" id="IPR028939">
    <property type="entry name" value="P5C_Rdtase_cat_N"/>
</dbReference>
<name>U4KQ71_9MOLU</name>
<feature type="domain" description="Pyrroline-5-carboxylate reductase dimerisation" evidence="10">
    <location>
        <begin position="160"/>
        <end position="264"/>
    </location>
</feature>
<dbReference type="AlphaFoldDB" id="U4KQ71"/>
<dbReference type="PIRSF" id="PIRSF000193">
    <property type="entry name" value="Pyrrol-5-carb_rd"/>
    <property type="match status" value="1"/>
</dbReference>
<evidence type="ECO:0000256" key="5">
    <source>
        <dbReference type="HAMAP-Rule" id="MF_01925"/>
    </source>
</evidence>
<feature type="binding site" evidence="7">
    <location>
        <begin position="6"/>
        <end position="11"/>
    </location>
    <ligand>
        <name>NADP(+)</name>
        <dbReference type="ChEBI" id="CHEBI:58349"/>
    </ligand>
</feature>
<keyword evidence="5 8" id="KW-0560">Oxidoreductase</keyword>
<evidence type="ECO:0000256" key="8">
    <source>
        <dbReference type="RuleBase" id="RU003903"/>
    </source>
</evidence>
<dbReference type="GO" id="GO:0055129">
    <property type="term" value="P:L-proline biosynthetic process"/>
    <property type="evidence" value="ECO:0007669"/>
    <property type="project" value="UniProtKB-UniRule"/>
</dbReference>
<sequence length="269" mass="29602">MKIGFIGCGNMGEAILKGLLESNVVDASQIFVHTKTEQRREALKKRYQINIENSNHLVAAQADILFLATKPDRYEQVIQEIKDVLDQSKTVISITPSFTLKTLGALVDHKTNVIRTIPNTPSLVGLGMTGISHEETVDKKTLNLIIELFSSFGEVMIVSEDKLPILSSLSGSSPAFSYLFMKAFVDYGLANGFTLEESVKLISTSVVGASQMVSTQNFPIETLINNVCSKGGSTIEGVNSLQENHLENLVKEALDKTTKRFLEMMKEKN</sequence>
<dbReference type="PANTHER" id="PTHR11645">
    <property type="entry name" value="PYRROLINE-5-CARBOXYLATE REDUCTASE"/>
    <property type="match status" value="1"/>
</dbReference>
<reference evidence="11 12" key="1">
    <citation type="journal article" date="2013" name="J. Mol. Microbiol. Biotechnol.">
        <title>Analysis of the Complete Genomes of Acholeplasma brassicae , A. palmae and A. laidlawii and Their Comparison to the Obligate Parasites from ' Candidatus Phytoplasma'.</title>
        <authorList>
            <person name="Kube M."/>
            <person name="Siewert C."/>
            <person name="Migdoll A.M."/>
            <person name="Duduk B."/>
            <person name="Holz S."/>
            <person name="Rabus R."/>
            <person name="Seemuller E."/>
            <person name="Mitrovic J."/>
            <person name="Muller I."/>
            <person name="Buttner C."/>
            <person name="Reinhardt R."/>
        </authorList>
    </citation>
    <scope>NUCLEOTIDE SEQUENCE [LARGE SCALE GENOMIC DNA]</scope>
    <source>
        <strain evidence="12">0502</strain>
    </source>
</reference>
<dbReference type="STRING" id="61635.BN85316660"/>
<keyword evidence="2 5" id="KW-0963">Cytoplasm</keyword>
<evidence type="ECO:0000256" key="6">
    <source>
        <dbReference type="NCBIfam" id="TIGR00112"/>
    </source>
</evidence>
<dbReference type="EC" id="1.5.1.2" evidence="5 6"/>
<dbReference type="InterPro" id="IPR000304">
    <property type="entry name" value="Pyrroline-COOH_reductase"/>
</dbReference>
<comment type="catalytic activity">
    <reaction evidence="5">
        <text>L-proline + NAD(+) = (S)-1-pyrroline-5-carboxylate + NADH + 2 H(+)</text>
        <dbReference type="Rhea" id="RHEA:14105"/>
        <dbReference type="ChEBI" id="CHEBI:15378"/>
        <dbReference type="ChEBI" id="CHEBI:17388"/>
        <dbReference type="ChEBI" id="CHEBI:57540"/>
        <dbReference type="ChEBI" id="CHEBI:57945"/>
        <dbReference type="ChEBI" id="CHEBI:60039"/>
        <dbReference type="EC" id="1.5.1.2"/>
    </reaction>
</comment>
<dbReference type="Pfam" id="PF03807">
    <property type="entry name" value="F420_oxidored"/>
    <property type="match status" value="1"/>
</dbReference>
<keyword evidence="4 5" id="KW-0641">Proline biosynthesis</keyword>
<feature type="binding site" evidence="7">
    <location>
        <begin position="68"/>
        <end position="71"/>
    </location>
    <ligand>
        <name>NADP(+)</name>
        <dbReference type="ChEBI" id="CHEBI:58349"/>
    </ligand>
</feature>
<comment type="subcellular location">
    <subcellularLocation>
        <location evidence="5">Cytoplasm</location>
    </subcellularLocation>
</comment>
<feature type="domain" description="Pyrroline-5-carboxylate reductase catalytic N-terminal" evidence="9">
    <location>
        <begin position="2"/>
        <end position="95"/>
    </location>
</feature>
<dbReference type="Proteomes" id="UP000032737">
    <property type="component" value="Chromosome"/>
</dbReference>
<evidence type="ECO:0000256" key="4">
    <source>
        <dbReference type="ARBA" id="ARBA00022650"/>
    </source>
</evidence>
<gene>
    <name evidence="5 11" type="primary">proC</name>
    <name evidence="11" type="ORF">BN85316660</name>
</gene>
<dbReference type="EMBL" id="FO681348">
    <property type="protein sequence ID" value="CCV66687.1"/>
    <property type="molecule type" value="Genomic_DNA"/>
</dbReference>
<keyword evidence="12" id="KW-1185">Reference proteome</keyword>
<dbReference type="InterPro" id="IPR036291">
    <property type="entry name" value="NAD(P)-bd_dom_sf"/>
</dbReference>
<dbReference type="Pfam" id="PF14748">
    <property type="entry name" value="P5CR_dimer"/>
    <property type="match status" value="1"/>
</dbReference>
<comment type="function">
    <text evidence="5">Catalyzes the reduction of 1-pyrroline-5-carboxylate (PCA) to L-proline.</text>
</comment>
<comment type="pathway">
    <text evidence="5 8">Amino-acid biosynthesis; L-proline biosynthesis; L-proline from L-glutamate 5-semialdehyde: step 1/1.</text>
</comment>
<evidence type="ECO:0000256" key="1">
    <source>
        <dbReference type="ARBA" id="ARBA00005525"/>
    </source>
</evidence>
<keyword evidence="3 5" id="KW-0028">Amino-acid biosynthesis</keyword>
<dbReference type="Gene3D" id="1.10.3730.10">
    <property type="entry name" value="ProC C-terminal domain-like"/>
    <property type="match status" value="1"/>
</dbReference>
<evidence type="ECO:0000256" key="3">
    <source>
        <dbReference type="ARBA" id="ARBA00022605"/>
    </source>
</evidence>
<dbReference type="HAMAP" id="MF_01925">
    <property type="entry name" value="P5C_reductase"/>
    <property type="match status" value="1"/>
</dbReference>
<evidence type="ECO:0000259" key="9">
    <source>
        <dbReference type="Pfam" id="PF03807"/>
    </source>
</evidence>
<evidence type="ECO:0000313" key="12">
    <source>
        <dbReference type="Proteomes" id="UP000032737"/>
    </source>
</evidence>
<evidence type="ECO:0000313" key="11">
    <source>
        <dbReference type="EMBL" id="CCV66687.1"/>
    </source>
</evidence>
<feature type="binding site" evidence="7">
    <location>
        <position position="34"/>
    </location>
    <ligand>
        <name>NADP(+)</name>
        <dbReference type="ChEBI" id="CHEBI:58349"/>
    </ligand>
</feature>
<dbReference type="InterPro" id="IPR008927">
    <property type="entry name" value="6-PGluconate_DH-like_C_sf"/>
</dbReference>
<evidence type="ECO:0000256" key="7">
    <source>
        <dbReference type="PIRSR" id="PIRSR000193-1"/>
    </source>
</evidence>
<proteinExistence type="inferred from homology"/>
<dbReference type="SUPFAM" id="SSF51735">
    <property type="entry name" value="NAD(P)-binding Rossmann-fold domains"/>
    <property type="match status" value="1"/>
</dbReference>
<feature type="binding site" evidence="7">
    <location>
        <position position="55"/>
    </location>
    <ligand>
        <name>NADPH</name>
        <dbReference type="ChEBI" id="CHEBI:57783"/>
    </ligand>
</feature>
<dbReference type="SUPFAM" id="SSF48179">
    <property type="entry name" value="6-phosphogluconate dehydrogenase C-terminal domain-like"/>
    <property type="match status" value="1"/>
</dbReference>
<dbReference type="InterPro" id="IPR029036">
    <property type="entry name" value="P5CR_dimer"/>
</dbReference>
<dbReference type="KEGG" id="abra:BN85316660"/>
<organism evidence="11 12">
    <name type="scientific">Acholeplasma brassicae</name>
    <dbReference type="NCBI Taxonomy" id="61635"/>
    <lineage>
        <taxon>Bacteria</taxon>
        <taxon>Bacillati</taxon>
        <taxon>Mycoplasmatota</taxon>
        <taxon>Mollicutes</taxon>
        <taxon>Acholeplasmatales</taxon>
        <taxon>Acholeplasmataceae</taxon>
        <taxon>Acholeplasma</taxon>
    </lineage>
</organism>
<comment type="similarity">
    <text evidence="1 5 8">Belongs to the pyrroline-5-carboxylate reductase family.</text>
</comment>
<protein>
    <recommendedName>
        <fullName evidence="5 6">Pyrroline-5-carboxylate reductase</fullName>
        <shortName evidence="5">P5C reductase</shortName>
        <shortName evidence="5">P5CR</shortName>
        <ecNumber evidence="5 6">1.5.1.2</ecNumber>
    </recommendedName>
    <alternativeName>
        <fullName evidence="5">PCA reductase</fullName>
    </alternativeName>
</protein>
<dbReference type="NCBIfam" id="TIGR00112">
    <property type="entry name" value="proC"/>
    <property type="match status" value="1"/>
</dbReference>
<dbReference type="HOGENOM" id="CLU_042344_3_1_14"/>
<dbReference type="PANTHER" id="PTHR11645:SF53">
    <property type="entry name" value="PYRROLINE-5-CARBOXYLATE REDUCTASE 3"/>
    <property type="match status" value="1"/>
</dbReference>
<comment type="catalytic activity">
    <reaction evidence="5 8">
        <text>L-proline + NADP(+) = (S)-1-pyrroline-5-carboxylate + NADPH + 2 H(+)</text>
        <dbReference type="Rhea" id="RHEA:14109"/>
        <dbReference type="ChEBI" id="CHEBI:15378"/>
        <dbReference type="ChEBI" id="CHEBI:17388"/>
        <dbReference type="ChEBI" id="CHEBI:57783"/>
        <dbReference type="ChEBI" id="CHEBI:58349"/>
        <dbReference type="ChEBI" id="CHEBI:60039"/>
        <dbReference type="EC" id="1.5.1.2"/>
    </reaction>
</comment>
<dbReference type="UniPathway" id="UPA00098">
    <property type="reaction ID" value="UER00361"/>
</dbReference>
<dbReference type="GO" id="GO:0004735">
    <property type="term" value="F:pyrroline-5-carboxylate reductase activity"/>
    <property type="evidence" value="ECO:0007669"/>
    <property type="project" value="UniProtKB-UniRule"/>
</dbReference>
<dbReference type="GO" id="GO:0005737">
    <property type="term" value="C:cytoplasm"/>
    <property type="evidence" value="ECO:0007669"/>
    <property type="project" value="UniProtKB-SubCell"/>
</dbReference>
<accession>U4KQ71</accession>
<dbReference type="PROSITE" id="PS00521">
    <property type="entry name" value="P5CR"/>
    <property type="match status" value="1"/>
</dbReference>
<evidence type="ECO:0000259" key="10">
    <source>
        <dbReference type="Pfam" id="PF14748"/>
    </source>
</evidence>
<dbReference type="Gene3D" id="3.40.50.720">
    <property type="entry name" value="NAD(P)-binding Rossmann-like Domain"/>
    <property type="match status" value="1"/>
</dbReference>
<dbReference type="OrthoDB" id="9805754at2"/>
<dbReference type="InterPro" id="IPR053790">
    <property type="entry name" value="P5CR-like_CS"/>
</dbReference>
<dbReference type="FunFam" id="3.40.50.720:FF:000190">
    <property type="entry name" value="Pyrroline-5-carboxylate reductase"/>
    <property type="match status" value="1"/>
</dbReference>